<dbReference type="Pfam" id="PF00188">
    <property type="entry name" value="CAP"/>
    <property type="match status" value="2"/>
</dbReference>
<dbReference type="SMART" id="SM00198">
    <property type="entry name" value="SCP"/>
    <property type="match status" value="1"/>
</dbReference>
<organism evidence="2 3">
    <name type="scientific">Ancylostoma caninum</name>
    <name type="common">Dog hookworm</name>
    <dbReference type="NCBI Taxonomy" id="29170"/>
    <lineage>
        <taxon>Eukaryota</taxon>
        <taxon>Metazoa</taxon>
        <taxon>Ecdysozoa</taxon>
        <taxon>Nematoda</taxon>
        <taxon>Chromadorea</taxon>
        <taxon>Rhabditida</taxon>
        <taxon>Rhabditina</taxon>
        <taxon>Rhabditomorpha</taxon>
        <taxon>Strongyloidea</taxon>
        <taxon>Ancylostomatidae</taxon>
        <taxon>Ancylostomatinae</taxon>
        <taxon>Ancylostoma</taxon>
    </lineage>
</organism>
<dbReference type="EMBL" id="JOJR01000702">
    <property type="protein sequence ID" value="RCN35091.1"/>
    <property type="molecule type" value="Genomic_DNA"/>
</dbReference>
<accession>A0A368FS96</accession>
<comment type="caution">
    <text evidence="2">The sequence shown here is derived from an EMBL/GenBank/DDBJ whole genome shotgun (WGS) entry which is preliminary data.</text>
</comment>
<dbReference type="InterPro" id="IPR001283">
    <property type="entry name" value="CRISP-related"/>
</dbReference>
<dbReference type="Gene3D" id="3.40.33.10">
    <property type="entry name" value="CAP"/>
    <property type="match status" value="2"/>
</dbReference>
<proteinExistence type="predicted"/>
<dbReference type="CDD" id="cd05380">
    <property type="entry name" value="CAP_euk"/>
    <property type="match status" value="1"/>
</dbReference>
<evidence type="ECO:0000259" key="1">
    <source>
        <dbReference type="SMART" id="SM00198"/>
    </source>
</evidence>
<dbReference type="InterPro" id="IPR014044">
    <property type="entry name" value="CAP_dom"/>
</dbReference>
<dbReference type="STRING" id="29170.A0A368FS96"/>
<protein>
    <submittedName>
        <fullName evidence="2">SCP-like protein</fullName>
    </submittedName>
</protein>
<dbReference type="InterPro" id="IPR035940">
    <property type="entry name" value="CAP_sf"/>
</dbReference>
<keyword evidence="3" id="KW-1185">Reference proteome</keyword>
<dbReference type="OrthoDB" id="414826at2759"/>
<dbReference type="AlphaFoldDB" id="A0A368FS96"/>
<evidence type="ECO:0000313" key="2">
    <source>
        <dbReference type="EMBL" id="RCN35091.1"/>
    </source>
</evidence>
<sequence length="405" mass="44964">MTEHSGAKGSAKRTLLRNGKNAKKKKNLCPYGCVNSMISDEWREMVLNYHNDQRRRVAEGKQLDKSNKALPLPAKMPQLSWDCNLEAVAHTELSKCGTISDIKIGNTKYGFNDGTLESDTKTLLKKWWNEVKEHDFPADRKYSADFRHFAPMIYEDSTGIGCTYTLCNRETKMVCAYSAERLLATGWAKNKGNSYLPIAAKMPAVTYDCAGLGAEAYDKSHDCTKNIEDPTAGKGMNKLEIPDYTMPLEDALESTYDCAGLGAEAYDKSHDCTKNIEDPTAGKGMNKLEIPDYTIPLEDALKSAMKTWWGQLESAGLPEDLVYTADMENANKITDFVRMANEQVNSVGCAVTQCPNRGVTRVVCEYNTIPQTDDVVYTKAKKRPCSGCSAIQKTCGKEYMEGLCV</sequence>
<gene>
    <name evidence="2" type="ORF">ANCCAN_19053</name>
</gene>
<reference evidence="2 3" key="1">
    <citation type="submission" date="2014-10" db="EMBL/GenBank/DDBJ databases">
        <title>Draft genome of the hookworm Ancylostoma caninum.</title>
        <authorList>
            <person name="Mitreva M."/>
        </authorList>
    </citation>
    <scope>NUCLEOTIDE SEQUENCE [LARGE SCALE GENOMIC DNA]</scope>
    <source>
        <strain evidence="2 3">Baltimore</strain>
    </source>
</reference>
<dbReference type="PANTHER" id="PTHR10334">
    <property type="entry name" value="CYSTEINE-RICH SECRETORY PROTEIN-RELATED"/>
    <property type="match status" value="1"/>
</dbReference>
<evidence type="ECO:0000313" key="3">
    <source>
        <dbReference type="Proteomes" id="UP000252519"/>
    </source>
</evidence>
<name>A0A368FS96_ANCCA</name>
<feature type="domain" description="SCP" evidence="1">
    <location>
        <begin position="41"/>
        <end position="184"/>
    </location>
</feature>
<dbReference type="SUPFAM" id="SSF55797">
    <property type="entry name" value="PR-1-like"/>
    <property type="match status" value="2"/>
</dbReference>
<dbReference type="Proteomes" id="UP000252519">
    <property type="component" value="Unassembled WGS sequence"/>
</dbReference>